<dbReference type="GO" id="GO:0005975">
    <property type="term" value="P:carbohydrate metabolic process"/>
    <property type="evidence" value="ECO:0007669"/>
    <property type="project" value="InterPro"/>
</dbReference>
<dbReference type="SUPFAM" id="SSF52833">
    <property type="entry name" value="Thioredoxin-like"/>
    <property type="match status" value="1"/>
</dbReference>
<dbReference type="InterPro" id="IPR036249">
    <property type="entry name" value="Thioredoxin-like_sf"/>
</dbReference>
<evidence type="ECO:0000259" key="1">
    <source>
        <dbReference type="Pfam" id="PF03190"/>
    </source>
</evidence>
<sequence length="784" mass="86673">MRPRRRLWMTGVRPRDTFSLAAPLLQVDRNSCWLSRAAAKMQAFVALPSTSRGLRAGPAPGLLTSCSRRNPGRRRVFVSLRASDYDHDYSAPTSTAPLSTQPGRTAASVNHRQRRSGPAVPLLYDRRRRPNALISETSRYLVDSAYDAVRWYPWGQQAFDAARAAHKPILLSSGFLSCHMCDVMSEHFRDPALAALLNKRFICIKVDREERPDVDSVYNSFVQAVTGRTGWPLTCFLTPELVPFVGATYLPKDRLSSAVESIADRWENNRAKVEADGVKVLGALRDLFEQGSHDPSVKIGPEMLRKAFHTADTCFDVAHGGFGSAPKFPRPSVFDFLFSMHLSGGLDERLRAESLDMVLDSLREMAAGGIHDHIGGGFFRYALDAAWQVPHFEKILSDQAQLASCYLNAYLITKDSAFRHVTCKTLDFVMAEMRDPSNGSFYSAIHADSESQFDVNNAAAEGAYYTFSSFELMLMLGEPASTIFNMRYGIEPAGNVSDSAVAKAELGSLEGLNVLRISASVPEISSSLGLPEKEVRHILQTATRKVFEERSRRPRPPTDDLAITCWNALAITALARAGAALDRQDYVDAAITAANVIMTRMVVRQDRKTDSIYLARAFRGNRGRVGAFAEDYAYAVQAFIDIYEVTGETKYLVFARQLQNALDLEFWEDGGYTTAKKTDKYILLRRKEDYDGAEPSSSSVAALNLVRLSSLLGDEALLDRANDIASSFSRVLDSSPLAMPMLLVTVQALAAESKRVVVVGDNDQASNMLSAYWSRGLPLKAGRE</sequence>
<dbReference type="RefSeq" id="XP_005715108.1">
    <property type="nucleotide sequence ID" value="XM_005715051.1"/>
</dbReference>
<dbReference type="AlphaFoldDB" id="R7QB39"/>
<dbReference type="InterPro" id="IPR012341">
    <property type="entry name" value="6hp_glycosidase-like_sf"/>
</dbReference>
<accession>R7QB39</accession>
<evidence type="ECO:0000313" key="2">
    <source>
        <dbReference type="EMBL" id="CDF35289.1"/>
    </source>
</evidence>
<dbReference type="PIRSF" id="PIRSF006402">
    <property type="entry name" value="UCP006402_thioredoxin"/>
    <property type="match status" value="1"/>
</dbReference>
<dbReference type="Proteomes" id="UP000012073">
    <property type="component" value="Unassembled WGS sequence"/>
</dbReference>
<dbReference type="KEGG" id="ccp:CHC_T00003940001"/>
<name>R7QB39_CHOCR</name>
<organism evidence="2 3">
    <name type="scientific">Chondrus crispus</name>
    <name type="common">Carrageen Irish moss</name>
    <name type="synonym">Polymorpha crispa</name>
    <dbReference type="NCBI Taxonomy" id="2769"/>
    <lineage>
        <taxon>Eukaryota</taxon>
        <taxon>Rhodophyta</taxon>
        <taxon>Florideophyceae</taxon>
        <taxon>Rhodymeniophycidae</taxon>
        <taxon>Gigartinales</taxon>
        <taxon>Gigartinaceae</taxon>
        <taxon>Chondrus</taxon>
    </lineage>
</organism>
<keyword evidence="3" id="KW-1185">Reference proteome</keyword>
<dbReference type="InterPro" id="IPR024705">
    <property type="entry name" value="Ssp411"/>
</dbReference>
<dbReference type="Gramene" id="CDF35289">
    <property type="protein sequence ID" value="CDF35289"/>
    <property type="gene ID" value="CHC_T00003940001"/>
</dbReference>
<dbReference type="STRING" id="2769.R7QB39"/>
<proteinExistence type="predicted"/>
<dbReference type="PANTHER" id="PTHR42899:SF1">
    <property type="entry name" value="SPERMATOGENESIS-ASSOCIATED PROTEIN 20"/>
    <property type="match status" value="1"/>
</dbReference>
<dbReference type="Gene3D" id="3.40.30.10">
    <property type="entry name" value="Glutaredoxin"/>
    <property type="match status" value="1"/>
</dbReference>
<dbReference type="PhylomeDB" id="R7QB39"/>
<protein>
    <recommendedName>
        <fullName evidence="1">Spermatogenesis-associated protein 20-like TRX domain-containing protein</fullName>
    </recommendedName>
</protein>
<evidence type="ECO:0000313" key="3">
    <source>
        <dbReference type="Proteomes" id="UP000012073"/>
    </source>
</evidence>
<dbReference type="GeneID" id="17322817"/>
<dbReference type="SUPFAM" id="SSF48208">
    <property type="entry name" value="Six-hairpin glycosidases"/>
    <property type="match status" value="1"/>
</dbReference>
<feature type="domain" description="Spermatogenesis-associated protein 20-like TRX" evidence="1">
    <location>
        <begin position="131"/>
        <end position="283"/>
    </location>
</feature>
<dbReference type="Gene3D" id="1.50.10.10">
    <property type="match status" value="2"/>
</dbReference>
<dbReference type="InterPro" id="IPR004879">
    <property type="entry name" value="Ssp411-like_TRX"/>
</dbReference>
<dbReference type="OMA" id="PFYFGTY"/>
<dbReference type="EMBL" id="HG001726">
    <property type="protein sequence ID" value="CDF35289.1"/>
    <property type="molecule type" value="Genomic_DNA"/>
</dbReference>
<dbReference type="OrthoDB" id="1923667at2759"/>
<reference evidence="3" key="1">
    <citation type="journal article" date="2013" name="Proc. Natl. Acad. Sci. U.S.A.">
        <title>Genome structure and metabolic features in the red seaweed Chondrus crispus shed light on evolution of the Archaeplastida.</title>
        <authorList>
            <person name="Collen J."/>
            <person name="Porcel B."/>
            <person name="Carre W."/>
            <person name="Ball S.G."/>
            <person name="Chaparro C."/>
            <person name="Tonon T."/>
            <person name="Barbeyron T."/>
            <person name="Michel G."/>
            <person name="Noel B."/>
            <person name="Valentin K."/>
            <person name="Elias M."/>
            <person name="Artiguenave F."/>
            <person name="Arun A."/>
            <person name="Aury J.M."/>
            <person name="Barbosa-Neto J.F."/>
            <person name="Bothwell J.H."/>
            <person name="Bouget F.Y."/>
            <person name="Brillet L."/>
            <person name="Cabello-Hurtado F."/>
            <person name="Capella-Gutierrez S."/>
            <person name="Charrier B."/>
            <person name="Cladiere L."/>
            <person name="Cock J.M."/>
            <person name="Coelho S.M."/>
            <person name="Colleoni C."/>
            <person name="Czjzek M."/>
            <person name="Da Silva C."/>
            <person name="Delage L."/>
            <person name="Denoeud F."/>
            <person name="Deschamps P."/>
            <person name="Dittami S.M."/>
            <person name="Gabaldon T."/>
            <person name="Gachon C.M."/>
            <person name="Groisillier A."/>
            <person name="Herve C."/>
            <person name="Jabbari K."/>
            <person name="Katinka M."/>
            <person name="Kloareg B."/>
            <person name="Kowalczyk N."/>
            <person name="Labadie K."/>
            <person name="Leblanc C."/>
            <person name="Lopez P.J."/>
            <person name="McLachlan D.H."/>
            <person name="Meslet-Cladiere L."/>
            <person name="Moustafa A."/>
            <person name="Nehr Z."/>
            <person name="Nyvall Collen P."/>
            <person name="Panaud O."/>
            <person name="Partensky F."/>
            <person name="Poulain J."/>
            <person name="Rensing S.A."/>
            <person name="Rousvoal S."/>
            <person name="Samson G."/>
            <person name="Symeonidi A."/>
            <person name="Weissenbach J."/>
            <person name="Zambounis A."/>
            <person name="Wincker P."/>
            <person name="Boyen C."/>
        </authorList>
    </citation>
    <scope>NUCLEOTIDE SEQUENCE [LARGE SCALE GENOMIC DNA]</scope>
    <source>
        <strain evidence="3">cv. Stackhouse</strain>
    </source>
</reference>
<dbReference type="PANTHER" id="PTHR42899">
    <property type="entry name" value="SPERMATOGENESIS-ASSOCIATED PROTEIN 20"/>
    <property type="match status" value="1"/>
</dbReference>
<dbReference type="Pfam" id="PF03190">
    <property type="entry name" value="Thioredox_DsbH"/>
    <property type="match status" value="1"/>
</dbReference>
<dbReference type="InterPro" id="IPR008928">
    <property type="entry name" value="6-hairpin_glycosidase_sf"/>
</dbReference>
<gene>
    <name evidence="2" type="ORF">CHC_T00003940001</name>
</gene>